<sequence length="490" mass="56729">MYKPGRSKLLGIFLKKLLKEKNLSQRQFAKQANLATDYVSKLVNGQIAEPRKEIRRKIAQGLGIIEGEFQDLFDRYLIDQHSYFDTDKTQSETPNFRQLSGEVAKANSDLVYDDWGDAIDLEGFRGRDDEIRTLEEWIVNDLLRCRLVAVLGMGGMGKTSIAAKVAKKIQPQFDYLIWRSLRNAPPLNNIISQILRFLLNNSEDYSTVSENEKILLLINVLRKHRCLIILDNVESVLRSGEGKIQEWAGEYEPGYENYGYFFKKIAETSHKSCLLLTSREKPKELAVLEGKNLRVKFLQLSSINLGESREILLDKGCQCTDKQLEELVKRYSGNPLALKIVGTTVYDLFSNNITEFLREIQEENAVYGDIQSLLETQFNRLSDIEKQVMYRLAIHREYLSLAQLKNDLRTTDVESKILEVVESLLRRSLIEKEANTSRFRQQSVVMEYVTKSYIERVTHEFSEKKNLSLFMPILYYKRDHLIISGKHKND</sequence>
<dbReference type="CDD" id="cd00093">
    <property type="entry name" value="HTH_XRE"/>
    <property type="match status" value="1"/>
</dbReference>
<dbReference type="Gene3D" id="3.40.50.300">
    <property type="entry name" value="P-loop containing nucleotide triphosphate hydrolases"/>
    <property type="match status" value="1"/>
</dbReference>
<name>A0A1Z4GNX1_9CYAN</name>
<dbReference type="InterPro" id="IPR001387">
    <property type="entry name" value="Cro/C1-type_HTH"/>
</dbReference>
<dbReference type="InterPro" id="IPR010982">
    <property type="entry name" value="Lambda_DNA-bd_dom_sf"/>
</dbReference>
<dbReference type="SUPFAM" id="SSF52540">
    <property type="entry name" value="P-loop containing nucleoside triphosphate hydrolases"/>
    <property type="match status" value="1"/>
</dbReference>
<dbReference type="PANTHER" id="PTHR47691">
    <property type="entry name" value="REGULATOR-RELATED"/>
    <property type="match status" value="1"/>
</dbReference>
<dbReference type="PRINTS" id="PR00364">
    <property type="entry name" value="DISEASERSIST"/>
</dbReference>
<dbReference type="SMART" id="SM00530">
    <property type="entry name" value="HTH_XRE"/>
    <property type="match status" value="1"/>
</dbReference>
<evidence type="ECO:0000313" key="2">
    <source>
        <dbReference type="EMBL" id="BAY19167.1"/>
    </source>
</evidence>
<gene>
    <name evidence="2" type="ORF">NIES21_50270</name>
</gene>
<evidence type="ECO:0000259" key="1">
    <source>
        <dbReference type="PROSITE" id="PS50943"/>
    </source>
</evidence>
<evidence type="ECO:0000313" key="3">
    <source>
        <dbReference type="Proteomes" id="UP000218287"/>
    </source>
</evidence>
<proteinExistence type="predicted"/>
<dbReference type="Pfam" id="PF01381">
    <property type="entry name" value="HTH_3"/>
    <property type="match status" value="1"/>
</dbReference>
<dbReference type="Pfam" id="PF00931">
    <property type="entry name" value="NB-ARC"/>
    <property type="match status" value="1"/>
</dbReference>
<dbReference type="Gene3D" id="1.10.260.40">
    <property type="entry name" value="lambda repressor-like DNA-binding domains"/>
    <property type="match status" value="1"/>
</dbReference>
<dbReference type="PANTHER" id="PTHR47691:SF3">
    <property type="entry name" value="HTH-TYPE TRANSCRIPTIONAL REGULATOR RV0890C-RELATED"/>
    <property type="match status" value="1"/>
</dbReference>
<dbReference type="InterPro" id="IPR027417">
    <property type="entry name" value="P-loop_NTPase"/>
</dbReference>
<accession>A0A1Z4GNX1</accession>
<dbReference type="Proteomes" id="UP000218287">
    <property type="component" value="Chromosome"/>
</dbReference>
<reference evidence="2 3" key="1">
    <citation type="submission" date="2017-06" db="EMBL/GenBank/DDBJ databases">
        <title>Genome sequencing of cyanobaciteial culture collection at National Institute for Environmental Studies (NIES).</title>
        <authorList>
            <person name="Hirose Y."/>
            <person name="Shimura Y."/>
            <person name="Fujisawa T."/>
            <person name="Nakamura Y."/>
            <person name="Kawachi M."/>
        </authorList>
    </citation>
    <scope>NUCLEOTIDE SEQUENCE [LARGE SCALE GENOMIC DNA]</scope>
    <source>
        <strain evidence="2 3">NIES-21</strain>
    </source>
</reference>
<dbReference type="GO" id="GO:0003677">
    <property type="term" value="F:DNA binding"/>
    <property type="evidence" value="ECO:0007669"/>
    <property type="project" value="InterPro"/>
</dbReference>
<dbReference type="GO" id="GO:0043531">
    <property type="term" value="F:ADP binding"/>
    <property type="evidence" value="ECO:0007669"/>
    <property type="project" value="InterPro"/>
</dbReference>
<feature type="domain" description="HTH cro/C1-type" evidence="1">
    <location>
        <begin position="14"/>
        <end position="72"/>
    </location>
</feature>
<dbReference type="PROSITE" id="PS50943">
    <property type="entry name" value="HTH_CROC1"/>
    <property type="match status" value="1"/>
</dbReference>
<protein>
    <submittedName>
        <fullName evidence="2">Putative Transcriptional Regulator, Fis family protein</fullName>
    </submittedName>
</protein>
<dbReference type="EMBL" id="AP018174">
    <property type="protein sequence ID" value="BAY19167.1"/>
    <property type="molecule type" value="Genomic_DNA"/>
</dbReference>
<keyword evidence="3" id="KW-1185">Reference proteome</keyword>
<dbReference type="AlphaFoldDB" id="A0A1Z4GNX1"/>
<dbReference type="InterPro" id="IPR002182">
    <property type="entry name" value="NB-ARC"/>
</dbReference>
<dbReference type="SUPFAM" id="SSF47413">
    <property type="entry name" value="lambda repressor-like DNA-binding domains"/>
    <property type="match status" value="1"/>
</dbReference>
<organism evidence="2 3">
    <name type="scientific">Anabaenopsis circularis NIES-21</name>
    <dbReference type="NCBI Taxonomy" id="1085406"/>
    <lineage>
        <taxon>Bacteria</taxon>
        <taxon>Bacillati</taxon>
        <taxon>Cyanobacteriota</taxon>
        <taxon>Cyanophyceae</taxon>
        <taxon>Nostocales</taxon>
        <taxon>Nodulariaceae</taxon>
        <taxon>Anabaenopsis</taxon>
    </lineage>
</organism>